<feature type="region of interest" description="Disordered" evidence="1">
    <location>
        <begin position="51"/>
        <end position="201"/>
    </location>
</feature>
<dbReference type="Proteomes" id="UP000185904">
    <property type="component" value="Unassembled WGS sequence"/>
</dbReference>
<dbReference type="EMBL" id="LVCJ01000120">
    <property type="protein sequence ID" value="OAL24123.1"/>
    <property type="molecule type" value="Genomic_DNA"/>
</dbReference>
<feature type="region of interest" description="Disordered" evidence="1">
    <location>
        <begin position="220"/>
        <end position="279"/>
    </location>
</feature>
<name>A0A178C588_9EURO</name>
<proteinExistence type="predicted"/>
<keyword evidence="3" id="KW-1185">Reference proteome</keyword>
<organism evidence="2 3">
    <name type="scientific">Fonsecaea nubica</name>
    <dbReference type="NCBI Taxonomy" id="856822"/>
    <lineage>
        <taxon>Eukaryota</taxon>
        <taxon>Fungi</taxon>
        <taxon>Dikarya</taxon>
        <taxon>Ascomycota</taxon>
        <taxon>Pezizomycotina</taxon>
        <taxon>Eurotiomycetes</taxon>
        <taxon>Chaetothyriomycetidae</taxon>
        <taxon>Chaetothyriales</taxon>
        <taxon>Herpotrichiellaceae</taxon>
        <taxon>Fonsecaea</taxon>
    </lineage>
</organism>
<sequence length="346" mass="38667">MESFSEEFIEAKPTQQAQAVTVLDDFDSPPKDILVDPDSNGVRRLRLMEEARRNRLRMEEQQREALRDARKDIEMKMSTPQKTTNSEQEPKSKNRRNRGGRNRGSQGGDVIAEQFANSQAQPESAGPSRQQVDSQGQSLQQMPAPNSLTGDTLRQTARASGRRSRNPLEQVLAPESQGLLHSPGSGLNLQDPYAPLRAGPQNVPPELALLQARASTCGVNGRRSSRAASGEHTQHPSFSPRTSWAPLPPWTPHGPAAGSSNIITQSDEDSHRRGPPYIGPTRAVEAERLRQAQNSRDDPSLQEEIAWERDALWRILRQQFGMGDPQIRALLESERNRDRVIEWEFV</sequence>
<dbReference type="OrthoDB" id="4149059at2759"/>
<evidence type="ECO:0000313" key="2">
    <source>
        <dbReference type="EMBL" id="OAL24123.1"/>
    </source>
</evidence>
<feature type="compositionally biased region" description="Polar residues" evidence="1">
    <location>
        <begin position="143"/>
        <end position="158"/>
    </location>
</feature>
<gene>
    <name evidence="2" type="ORF">AYO20_10735</name>
</gene>
<dbReference type="AlphaFoldDB" id="A0A178C588"/>
<dbReference type="RefSeq" id="XP_022495024.1">
    <property type="nucleotide sequence ID" value="XM_022648991.1"/>
</dbReference>
<comment type="caution">
    <text evidence="2">The sequence shown here is derived from an EMBL/GenBank/DDBJ whole genome shotgun (WGS) entry which is preliminary data.</text>
</comment>
<protein>
    <submittedName>
        <fullName evidence="2">Uncharacterized protein</fullName>
    </submittedName>
</protein>
<feature type="compositionally biased region" description="Low complexity" evidence="1">
    <location>
        <begin position="130"/>
        <end position="141"/>
    </location>
</feature>
<dbReference type="GeneID" id="34594123"/>
<evidence type="ECO:0000313" key="3">
    <source>
        <dbReference type="Proteomes" id="UP000185904"/>
    </source>
</evidence>
<evidence type="ECO:0000256" key="1">
    <source>
        <dbReference type="SAM" id="MobiDB-lite"/>
    </source>
</evidence>
<feature type="compositionally biased region" description="Polar residues" evidence="1">
    <location>
        <begin position="78"/>
        <end position="87"/>
    </location>
</feature>
<feature type="compositionally biased region" description="Basic and acidic residues" evidence="1">
    <location>
        <begin position="51"/>
        <end position="75"/>
    </location>
</feature>
<accession>A0A178C588</accession>
<reference evidence="2 3" key="1">
    <citation type="submission" date="2016-03" db="EMBL/GenBank/DDBJ databases">
        <title>The draft genome sequence of Fonsecaea nubica causative agent of cutaneous subcutaneous infection in human host.</title>
        <authorList>
            <person name="Costa F."/>
            <person name="Sybren D.H."/>
            <person name="Raittz R.T."/>
            <person name="Weiss V.A."/>
            <person name="Leao A.C."/>
            <person name="Gomes R."/>
            <person name="De Souza E.M."/>
            <person name="Pedrosa F.O."/>
            <person name="Steffens M.B."/>
            <person name="Bombassaro A."/>
            <person name="Tadra-Sfeir M.Z."/>
            <person name="Moreno L.F."/>
            <person name="Najafzadeh M.J."/>
            <person name="Felipe M.S."/>
            <person name="Teixeira M."/>
            <person name="Sun J."/>
            <person name="Xi L."/>
            <person name="Castro M.A."/>
            <person name="Vicente V.A."/>
        </authorList>
    </citation>
    <scope>NUCLEOTIDE SEQUENCE [LARGE SCALE GENOMIC DNA]</scope>
    <source>
        <strain evidence="2 3">CBS 269.64</strain>
    </source>
</reference>